<gene>
    <name evidence="2" type="ORF">EV698_1714</name>
</gene>
<dbReference type="EMBL" id="SHLI01000001">
    <property type="protein sequence ID" value="RZU99424.1"/>
    <property type="molecule type" value="Genomic_DNA"/>
</dbReference>
<dbReference type="CDD" id="cd05271">
    <property type="entry name" value="NDUFA9_like_SDR_a"/>
    <property type="match status" value="1"/>
</dbReference>
<dbReference type="Pfam" id="PF01370">
    <property type="entry name" value="Epimerase"/>
    <property type="match status" value="1"/>
</dbReference>
<organism evidence="2 3">
    <name type="scientific">Spiribacter vilamensis</name>
    <dbReference type="NCBI Taxonomy" id="531306"/>
    <lineage>
        <taxon>Bacteria</taxon>
        <taxon>Pseudomonadati</taxon>
        <taxon>Pseudomonadota</taxon>
        <taxon>Gammaproteobacteria</taxon>
        <taxon>Chromatiales</taxon>
        <taxon>Ectothiorhodospiraceae</taxon>
        <taxon>Spiribacter</taxon>
    </lineage>
</organism>
<dbReference type="InterPro" id="IPR001509">
    <property type="entry name" value="Epimerase_deHydtase"/>
</dbReference>
<evidence type="ECO:0000313" key="3">
    <source>
        <dbReference type="Proteomes" id="UP000292298"/>
    </source>
</evidence>
<dbReference type="Proteomes" id="UP000292298">
    <property type="component" value="Unassembled WGS sequence"/>
</dbReference>
<dbReference type="PANTHER" id="PTHR12126:SF11">
    <property type="entry name" value="NADH DEHYDROGENASE [UBIQUINONE] 1 ALPHA SUBCOMPLEX SUBUNIT 9, MITOCHONDRIAL"/>
    <property type="match status" value="1"/>
</dbReference>
<dbReference type="AlphaFoldDB" id="A0A4Q8D270"/>
<protein>
    <submittedName>
        <fullName evidence="2">NADH dehydrogenase</fullName>
    </submittedName>
</protein>
<evidence type="ECO:0000313" key="2">
    <source>
        <dbReference type="EMBL" id="RZU99424.1"/>
    </source>
</evidence>
<reference evidence="2 3" key="1">
    <citation type="submission" date="2019-02" db="EMBL/GenBank/DDBJ databases">
        <title>Genomic Encyclopedia of Type Strains, Phase IV (KMG-IV): sequencing the most valuable type-strain genomes for metagenomic binning, comparative biology and taxonomic classification.</title>
        <authorList>
            <person name="Goeker M."/>
        </authorList>
    </citation>
    <scope>NUCLEOTIDE SEQUENCE [LARGE SCALE GENOMIC DNA]</scope>
    <source>
        <strain evidence="2 3">DSM 21056</strain>
    </source>
</reference>
<comment type="caution">
    <text evidence="2">The sequence shown here is derived from an EMBL/GenBank/DDBJ whole genome shotgun (WGS) entry which is preliminary data.</text>
</comment>
<dbReference type="InterPro" id="IPR036291">
    <property type="entry name" value="NAD(P)-bd_dom_sf"/>
</dbReference>
<accession>A0A4Q8D270</accession>
<sequence>MLYNGDINKPNRESAVIMRIQTVCILGGTGFIGRQIANRLANTPIHIKVLTRRRERNRHLLPIPNLELVEANIHDPEQLAHHLEGVDAVINLVAILNESSKPGRGFETVHVDLVAKLLEACRTAGVRRLLHMSALGAAVDGPSRYQQTKGEGERLALDAHGDDLTVTVFKPSVVFGAADGFLNTFAGMLKLTPVMPLPTPDAKFQPVYVDDVAAAFEHSLTDRRTFGQTYELGGPNVYTLEALVRYVAKLLGLKRAVIGLPDGLSRLQGRILQRFPGKPYTYDNYLSSQVDNVCSHNGLPDLGVHPTALEAVAPGYLGGRKARDRYDEWRRDAGRHSE</sequence>
<feature type="domain" description="NAD-dependent epimerase/dehydratase" evidence="1">
    <location>
        <begin position="23"/>
        <end position="233"/>
    </location>
</feature>
<name>A0A4Q8D270_9GAMM</name>
<dbReference type="GO" id="GO:0044877">
    <property type="term" value="F:protein-containing complex binding"/>
    <property type="evidence" value="ECO:0007669"/>
    <property type="project" value="TreeGrafter"/>
</dbReference>
<dbReference type="PANTHER" id="PTHR12126">
    <property type="entry name" value="NADH-UBIQUINONE OXIDOREDUCTASE 39 KDA SUBUNIT-RELATED"/>
    <property type="match status" value="1"/>
</dbReference>
<keyword evidence="3" id="KW-1185">Reference proteome</keyword>
<dbReference type="InterPro" id="IPR051207">
    <property type="entry name" value="ComplexI_NDUFA9_subunit"/>
</dbReference>
<dbReference type="SUPFAM" id="SSF51735">
    <property type="entry name" value="NAD(P)-binding Rossmann-fold domains"/>
    <property type="match status" value="1"/>
</dbReference>
<proteinExistence type="predicted"/>
<dbReference type="Gene3D" id="3.40.50.720">
    <property type="entry name" value="NAD(P)-binding Rossmann-like Domain"/>
    <property type="match status" value="1"/>
</dbReference>
<evidence type="ECO:0000259" key="1">
    <source>
        <dbReference type="Pfam" id="PF01370"/>
    </source>
</evidence>